<dbReference type="EMBL" id="JACNYL010000001">
    <property type="protein sequence ID" value="MBD1420806.1"/>
    <property type="molecule type" value="Genomic_DNA"/>
</dbReference>
<protein>
    <recommendedName>
        <fullName evidence="4">HTH cro/C1-type domain-containing protein</fullName>
    </recommendedName>
</protein>
<evidence type="ECO:0000256" key="1">
    <source>
        <dbReference type="SAM" id="Coils"/>
    </source>
</evidence>
<accession>A0ABR7XNQ2</accession>
<sequence length="130" mass="15002">MIGFFDRLDAYMVFKNLNDNRLTLDTGLSNGIIGKARRRGSLSQDNIAKILSTYCDLDANWLFTGEGEMLKQTQKDGQLTADKFLDFKELAEARKEIILLKDEKIARLQEDIKRLEEKLSNLKMELKDEI</sequence>
<dbReference type="RefSeq" id="WP_190312546.1">
    <property type="nucleotide sequence ID" value="NZ_JACNYL010000001.1"/>
</dbReference>
<dbReference type="InterPro" id="IPR010982">
    <property type="entry name" value="Lambda_DNA-bd_dom_sf"/>
</dbReference>
<dbReference type="Gene3D" id="1.10.260.40">
    <property type="entry name" value="lambda repressor-like DNA-binding domains"/>
    <property type="match status" value="1"/>
</dbReference>
<keyword evidence="1" id="KW-0175">Coiled coil</keyword>
<comment type="caution">
    <text evidence="2">The sequence shown here is derived from an EMBL/GenBank/DDBJ whole genome shotgun (WGS) entry which is preliminary data.</text>
</comment>
<name>A0ABR7XNQ2_9SPHI</name>
<evidence type="ECO:0008006" key="4">
    <source>
        <dbReference type="Google" id="ProtNLM"/>
    </source>
</evidence>
<evidence type="ECO:0000313" key="3">
    <source>
        <dbReference type="Proteomes" id="UP000651112"/>
    </source>
</evidence>
<dbReference type="Proteomes" id="UP000651112">
    <property type="component" value="Unassembled WGS sequence"/>
</dbReference>
<organism evidence="2 3">
    <name type="scientific">Sphingobacterium chuzhouense</name>
    <dbReference type="NCBI Taxonomy" id="1742264"/>
    <lineage>
        <taxon>Bacteria</taxon>
        <taxon>Pseudomonadati</taxon>
        <taxon>Bacteroidota</taxon>
        <taxon>Sphingobacteriia</taxon>
        <taxon>Sphingobacteriales</taxon>
        <taxon>Sphingobacteriaceae</taxon>
        <taxon>Sphingobacterium</taxon>
    </lineage>
</organism>
<gene>
    <name evidence="2" type="ORF">H8B21_04385</name>
</gene>
<feature type="coiled-coil region" evidence="1">
    <location>
        <begin position="98"/>
        <end position="125"/>
    </location>
</feature>
<reference evidence="2 3" key="1">
    <citation type="submission" date="2020-08" db="EMBL/GenBank/DDBJ databases">
        <title>Sphingobacterium sp. DN00404 isolated from aquaculture water.</title>
        <authorList>
            <person name="Zhang M."/>
        </authorList>
    </citation>
    <scope>NUCLEOTIDE SEQUENCE [LARGE SCALE GENOMIC DNA]</scope>
    <source>
        <strain evidence="2 3">KCTC 42746</strain>
    </source>
</reference>
<proteinExistence type="predicted"/>
<keyword evidence="3" id="KW-1185">Reference proteome</keyword>
<evidence type="ECO:0000313" key="2">
    <source>
        <dbReference type="EMBL" id="MBD1420806.1"/>
    </source>
</evidence>